<dbReference type="STRING" id="226505.SAMN05444394_0328"/>
<evidence type="ECO:0000313" key="1">
    <source>
        <dbReference type="EMBL" id="SIN66358.1"/>
    </source>
</evidence>
<reference evidence="2" key="1">
    <citation type="submission" date="2016-11" db="EMBL/GenBank/DDBJ databases">
        <authorList>
            <person name="Varghese N."/>
            <person name="Submissions S."/>
        </authorList>
    </citation>
    <scope>NUCLEOTIDE SEQUENCE [LARGE SCALE GENOMIC DNA]</scope>
    <source>
        <strain evidence="2">DSM 15292</strain>
    </source>
</reference>
<dbReference type="EMBL" id="FSRC01000001">
    <property type="protein sequence ID" value="SIN66358.1"/>
    <property type="molecule type" value="Genomic_DNA"/>
</dbReference>
<evidence type="ECO:0000313" key="2">
    <source>
        <dbReference type="Proteomes" id="UP000185221"/>
    </source>
</evidence>
<sequence length="152" mass="17075">MKKLVKILSFFLPILLFFQCKPYQPEGQGIIGTITWIEGNQMPMIQDGEDPEKGAKKVERTLHIFPLTNISDVKVEEGLISSIATTKIKEVKTDGTGKYAVDLSPGRYTVLTVEEDGLFASIFDGEGNIQPVTVKENEWTLLDILINYKAYY</sequence>
<evidence type="ECO:0008006" key="3">
    <source>
        <dbReference type="Google" id="ProtNLM"/>
    </source>
</evidence>
<gene>
    <name evidence="1" type="ORF">SAMN05444394_0328</name>
</gene>
<dbReference type="Proteomes" id="UP000185221">
    <property type="component" value="Unassembled WGS sequence"/>
</dbReference>
<protein>
    <recommendedName>
        <fullName evidence="3">Carboxypeptidase regulatory-like domain-containing protein</fullName>
    </recommendedName>
</protein>
<dbReference type="AlphaFoldDB" id="A0A1N6D6B0"/>
<keyword evidence="2" id="KW-1185">Reference proteome</keyword>
<organism evidence="1 2">
    <name type="scientific">Algoriphagus halophilus</name>
    <dbReference type="NCBI Taxonomy" id="226505"/>
    <lineage>
        <taxon>Bacteria</taxon>
        <taxon>Pseudomonadati</taxon>
        <taxon>Bacteroidota</taxon>
        <taxon>Cytophagia</taxon>
        <taxon>Cytophagales</taxon>
        <taxon>Cyclobacteriaceae</taxon>
        <taxon>Algoriphagus</taxon>
    </lineage>
</organism>
<dbReference type="OrthoDB" id="956632at2"/>
<proteinExistence type="predicted"/>
<dbReference type="RefSeq" id="WP_074223103.1">
    <property type="nucleotide sequence ID" value="NZ_FSRC01000001.1"/>
</dbReference>
<accession>A0A1N6D6B0</accession>
<name>A0A1N6D6B0_9BACT</name>